<dbReference type="STRING" id="4232.A0A251SDY3"/>
<organism evidence="2 3">
    <name type="scientific">Helianthus annuus</name>
    <name type="common">Common sunflower</name>
    <dbReference type="NCBI Taxonomy" id="4232"/>
    <lineage>
        <taxon>Eukaryota</taxon>
        <taxon>Viridiplantae</taxon>
        <taxon>Streptophyta</taxon>
        <taxon>Embryophyta</taxon>
        <taxon>Tracheophyta</taxon>
        <taxon>Spermatophyta</taxon>
        <taxon>Magnoliopsida</taxon>
        <taxon>eudicotyledons</taxon>
        <taxon>Gunneridae</taxon>
        <taxon>Pentapetalae</taxon>
        <taxon>asterids</taxon>
        <taxon>campanulids</taxon>
        <taxon>Asterales</taxon>
        <taxon>Asteraceae</taxon>
        <taxon>Asteroideae</taxon>
        <taxon>Heliantheae alliance</taxon>
        <taxon>Heliantheae</taxon>
        <taxon>Helianthus</taxon>
    </lineage>
</organism>
<name>A0A251SDY3_HELAN</name>
<dbReference type="InterPro" id="IPR036322">
    <property type="entry name" value="WD40_repeat_dom_sf"/>
</dbReference>
<dbReference type="Gene3D" id="2.130.10.10">
    <property type="entry name" value="YVTN repeat-like/Quinoprotein amine dehydrogenase"/>
    <property type="match status" value="1"/>
</dbReference>
<dbReference type="PANTHER" id="PTHR44083">
    <property type="entry name" value="TOPLESS-RELATED PROTEIN 1-RELATED"/>
    <property type="match status" value="1"/>
</dbReference>
<dbReference type="SMART" id="SM00320">
    <property type="entry name" value="WD40"/>
    <property type="match status" value="2"/>
</dbReference>
<dbReference type="InParanoid" id="A0A251SDY3"/>
<feature type="repeat" description="WD" evidence="1">
    <location>
        <begin position="153"/>
        <end position="194"/>
    </location>
</feature>
<gene>
    <name evidence="2" type="ORF">HannXRQ_Chr15g0494591</name>
</gene>
<reference evidence="3" key="1">
    <citation type="journal article" date="2017" name="Nature">
        <title>The sunflower genome provides insights into oil metabolism, flowering and Asterid evolution.</title>
        <authorList>
            <person name="Badouin H."/>
            <person name="Gouzy J."/>
            <person name="Grassa C.J."/>
            <person name="Murat F."/>
            <person name="Staton S.E."/>
            <person name="Cottret L."/>
            <person name="Lelandais-Briere C."/>
            <person name="Owens G.L."/>
            <person name="Carrere S."/>
            <person name="Mayjonade B."/>
            <person name="Legrand L."/>
            <person name="Gill N."/>
            <person name="Kane N.C."/>
            <person name="Bowers J.E."/>
            <person name="Hubner S."/>
            <person name="Bellec A."/>
            <person name="Berard A."/>
            <person name="Berges H."/>
            <person name="Blanchet N."/>
            <person name="Boniface M.C."/>
            <person name="Brunel D."/>
            <person name="Catrice O."/>
            <person name="Chaidir N."/>
            <person name="Claudel C."/>
            <person name="Donnadieu C."/>
            <person name="Faraut T."/>
            <person name="Fievet G."/>
            <person name="Helmstetter N."/>
            <person name="King M."/>
            <person name="Knapp S.J."/>
            <person name="Lai Z."/>
            <person name="Le Paslier M.C."/>
            <person name="Lippi Y."/>
            <person name="Lorenzon L."/>
            <person name="Mandel J.R."/>
            <person name="Marage G."/>
            <person name="Marchand G."/>
            <person name="Marquand E."/>
            <person name="Bret-Mestries E."/>
            <person name="Morien E."/>
            <person name="Nambeesan S."/>
            <person name="Nguyen T."/>
            <person name="Pegot-Espagnet P."/>
            <person name="Pouilly N."/>
            <person name="Raftis F."/>
            <person name="Sallet E."/>
            <person name="Schiex T."/>
            <person name="Thomas J."/>
            <person name="Vandecasteele C."/>
            <person name="Vares D."/>
            <person name="Vear F."/>
            <person name="Vautrin S."/>
            <person name="Crespi M."/>
            <person name="Mangin B."/>
            <person name="Burke J.M."/>
            <person name="Salse J."/>
            <person name="Munos S."/>
            <person name="Vincourt P."/>
            <person name="Rieseberg L.H."/>
            <person name="Langlade N.B."/>
        </authorList>
    </citation>
    <scope>NUCLEOTIDE SEQUENCE [LARGE SCALE GENOMIC DNA]</scope>
    <source>
        <strain evidence="3">cv. SF193</strain>
    </source>
</reference>
<dbReference type="EMBL" id="CM007904">
    <property type="protein sequence ID" value="OTF96475.1"/>
    <property type="molecule type" value="Genomic_DNA"/>
</dbReference>
<evidence type="ECO:0000313" key="2">
    <source>
        <dbReference type="EMBL" id="OTF96475.1"/>
    </source>
</evidence>
<proteinExistence type="predicted"/>
<dbReference type="PROSITE" id="PS50294">
    <property type="entry name" value="WD_REPEATS_REGION"/>
    <property type="match status" value="1"/>
</dbReference>
<dbReference type="AlphaFoldDB" id="A0A251SDY3"/>
<dbReference type="Proteomes" id="UP000215914">
    <property type="component" value="Chromosome 15"/>
</dbReference>
<dbReference type="InterPro" id="IPR015943">
    <property type="entry name" value="WD40/YVTN_repeat-like_dom_sf"/>
</dbReference>
<dbReference type="PANTHER" id="PTHR44083:SF48">
    <property type="entry name" value="TOPLESS-RELATED PROTEIN 4"/>
    <property type="match status" value="1"/>
</dbReference>
<sequence>MWRPKEITEPSQLRSLRLPDSLLPVKVIRLMYTHSGSGVLALAYNAIHKLWRWHKNEQNPTPNATVDIAPQIWQPPSGILMTNDIKDANTDDTIPRFALSKNNSYTMTSFKAPLPASTCLAFYPPDNNIVAIGMSDCSILMYNVQHNSVVQTLKGHQKPVTGLAFATERKMLVSAGTDAELCVWNTVSWKKVASKFLKLPSKRTNNSQAETRVHFNPDKTHFMAVHETQITIQLNWILWVPRQAFWFYCRCRHAVYSCDGQSIFVCVEDGGVSILEANPLKLKCRINCAAYMPSKRSAIS</sequence>
<dbReference type="PROSITE" id="PS50082">
    <property type="entry name" value="WD_REPEATS_2"/>
    <property type="match status" value="1"/>
</dbReference>
<dbReference type="GO" id="GO:0006355">
    <property type="term" value="P:regulation of DNA-templated transcription"/>
    <property type="evidence" value="ECO:0007669"/>
    <property type="project" value="InterPro"/>
</dbReference>
<evidence type="ECO:0000256" key="1">
    <source>
        <dbReference type="PROSITE-ProRule" id="PRU00221"/>
    </source>
</evidence>
<accession>A0A251SDY3</accession>
<keyword evidence="1" id="KW-0853">WD repeat</keyword>
<dbReference type="InterPro" id="IPR001680">
    <property type="entry name" value="WD40_rpt"/>
</dbReference>
<dbReference type="SUPFAM" id="SSF50978">
    <property type="entry name" value="WD40 repeat-like"/>
    <property type="match status" value="1"/>
</dbReference>
<dbReference type="InterPro" id="IPR027728">
    <property type="entry name" value="Topless_fam"/>
</dbReference>
<evidence type="ECO:0000313" key="3">
    <source>
        <dbReference type="Proteomes" id="UP000215914"/>
    </source>
</evidence>
<protein>
    <submittedName>
        <fullName evidence="2">Putative WD40/YVTN repeat-like-containing domain, Topless family</fullName>
    </submittedName>
</protein>
<keyword evidence="3" id="KW-1185">Reference proteome</keyword>
<dbReference type="Pfam" id="PF00400">
    <property type="entry name" value="WD40"/>
    <property type="match status" value="1"/>
</dbReference>